<feature type="domain" description="Macro" evidence="1">
    <location>
        <begin position="1"/>
        <end position="174"/>
    </location>
</feature>
<dbReference type="Gene3D" id="3.40.220.10">
    <property type="entry name" value="Leucine Aminopeptidase, subunit E, domain 1"/>
    <property type="match status" value="1"/>
</dbReference>
<dbReference type="SUPFAM" id="SSF52949">
    <property type="entry name" value="Macro domain-like"/>
    <property type="match status" value="1"/>
</dbReference>
<dbReference type="PANTHER" id="PTHR11106">
    <property type="entry name" value="GANGLIOSIDE INDUCED DIFFERENTIATION ASSOCIATED PROTEIN 2-RELATED"/>
    <property type="match status" value="1"/>
</dbReference>
<dbReference type="Proteomes" id="UP000885348">
    <property type="component" value="Unassembled WGS sequence"/>
</dbReference>
<sequence>MLYIRKGDITRFSGDVIVNAASTRLHHGGGVCGAIHRAAGPGLLAACKSHIRTYGNLPVGTAVLTPPGKLPCRGVIHAVGPRWLFGLWTERQDALLAQAYRRALTLARDNGFRSMAFPCISTGHYFYPHERAAGIALRTITAFLADIAPEMDVHCFCFSRRDFLIYRHILEECRHPFLTDDA</sequence>
<comment type="caution">
    <text evidence="2">The sequence shown here is derived from an EMBL/GenBank/DDBJ whole genome shotgun (WGS) entry which is preliminary data.</text>
</comment>
<protein>
    <submittedName>
        <fullName evidence="2">O-acetyl-ADP-ribose deacetylase</fullName>
    </submittedName>
</protein>
<dbReference type="Pfam" id="PF01661">
    <property type="entry name" value="Macro"/>
    <property type="match status" value="1"/>
</dbReference>
<dbReference type="PANTHER" id="PTHR11106:SF27">
    <property type="entry name" value="MACRO DOMAIN-CONTAINING PROTEIN"/>
    <property type="match status" value="1"/>
</dbReference>
<evidence type="ECO:0000313" key="2">
    <source>
        <dbReference type="EMBL" id="MML53795.1"/>
    </source>
</evidence>
<proteinExistence type="predicted"/>
<dbReference type="EMBL" id="RVVJ01000011">
    <property type="protein sequence ID" value="MML53795.1"/>
    <property type="molecule type" value="Genomic_DNA"/>
</dbReference>
<gene>
    <name evidence="2" type="ORF">D7N80_10815</name>
</gene>
<dbReference type="InterPro" id="IPR002589">
    <property type="entry name" value="Macro_dom"/>
</dbReference>
<dbReference type="SMART" id="SM00506">
    <property type="entry name" value="A1pp"/>
    <property type="match status" value="1"/>
</dbReference>
<evidence type="ECO:0000259" key="1">
    <source>
        <dbReference type="PROSITE" id="PS51154"/>
    </source>
</evidence>
<dbReference type="CDD" id="cd02908">
    <property type="entry name" value="Macro_OAADPr_deacetylase"/>
    <property type="match status" value="1"/>
</dbReference>
<dbReference type="InterPro" id="IPR043472">
    <property type="entry name" value="Macro_dom-like"/>
</dbReference>
<dbReference type="PROSITE" id="PS51154">
    <property type="entry name" value="MACRO"/>
    <property type="match status" value="1"/>
</dbReference>
<reference evidence="2" key="1">
    <citation type="submission" date="2018-09" db="EMBL/GenBank/DDBJ databases">
        <authorList>
            <person name="Ashton P.M."/>
            <person name="Dallman T."/>
            <person name="Nair S."/>
            <person name="De Pinna E."/>
            <person name="Peters T."/>
            <person name="Grant K."/>
        </authorList>
    </citation>
    <scope>NUCLEOTIDE SEQUENCE [LARGE SCALE GENOMIC DNA]</scope>
    <source>
        <strain evidence="2">598938</strain>
    </source>
</reference>
<name>A0A3R1B454_SALET</name>
<organism evidence="2">
    <name type="scientific">Salmonella enterica I</name>
    <dbReference type="NCBI Taxonomy" id="59201"/>
    <lineage>
        <taxon>Bacteria</taxon>
        <taxon>Pseudomonadati</taxon>
        <taxon>Pseudomonadota</taxon>
        <taxon>Gammaproteobacteria</taxon>
        <taxon>Enterobacterales</taxon>
        <taxon>Enterobacteriaceae</taxon>
        <taxon>Salmonella</taxon>
    </lineage>
</organism>
<accession>A0A3R1B454</accession>
<dbReference type="AlphaFoldDB" id="A0A3R1B454"/>